<evidence type="ECO:0000256" key="10">
    <source>
        <dbReference type="SAM" id="Phobius"/>
    </source>
</evidence>
<feature type="transmembrane region" description="Helical" evidence="10">
    <location>
        <begin position="285"/>
        <end position="309"/>
    </location>
</feature>
<comment type="caution">
    <text evidence="11">The sequence shown here is derived from an EMBL/GenBank/DDBJ whole genome shotgun (WGS) entry which is preliminary data.</text>
</comment>
<dbReference type="PANTHER" id="PTHR28259">
    <property type="entry name" value="FLUORIDE EXPORT PROTEIN 1-RELATED"/>
    <property type="match status" value="1"/>
</dbReference>
<feature type="region of interest" description="Disordered" evidence="9">
    <location>
        <begin position="1"/>
        <end position="22"/>
    </location>
</feature>
<name>A0A9W6ACZ2_ASPNG</name>
<comment type="similarity">
    <text evidence="7">Belongs to the fluoride channel Fluc/FEX (TC 1.A.43) family.</text>
</comment>
<evidence type="ECO:0000256" key="1">
    <source>
        <dbReference type="ARBA" id="ARBA00002598"/>
    </source>
</evidence>
<keyword evidence="3" id="KW-1003">Cell membrane</keyword>
<dbReference type="Proteomes" id="UP001144191">
    <property type="component" value="Unassembled WGS sequence"/>
</dbReference>
<sequence length="395" mass="42946">MVVLTDTMHSGPTNPATLNEVAAPPVYDASQKSLRQNDYLENQQSDSAISGEISSESVMRIREPDHSQEKQTKPGRMSKFLRTTFIVSYLIIFSIIGTLLRLVIESPTFYPGTPVNTRVLWANFGGSMIMGFLSGDQKLFHFESVQSTVLGHVRGDPLRRAAHLKAHKKTVPLFIGLTTGFCGSLTSFSTFMRDVFLAFSNNLAVPSDPYSQVSLFTSSSAELRTPNGGFSFMALVAILFTEISLSLAGFVLGADIAIALGRWTPSLPQTWLRKYLNPLTLNNRIAGFPLGTFVVNTGGTMLLGMAFTLQHAPANPSRLGMGGLTSCEVLQGIMDGFCGCLTTVSTWVLELSDLRRQQAYAYGGVSVAVALCFLVLEIGSLRWTEGLATPKCFAR</sequence>
<comment type="subcellular location">
    <subcellularLocation>
        <location evidence="2">Cell membrane</location>
        <topology evidence="2">Multi-pass membrane protein</topology>
    </subcellularLocation>
</comment>
<proteinExistence type="inferred from homology"/>
<organism evidence="11 12">
    <name type="scientific">Aspergillus niger</name>
    <dbReference type="NCBI Taxonomy" id="5061"/>
    <lineage>
        <taxon>Eukaryota</taxon>
        <taxon>Fungi</taxon>
        <taxon>Dikarya</taxon>
        <taxon>Ascomycota</taxon>
        <taxon>Pezizomycotina</taxon>
        <taxon>Eurotiomycetes</taxon>
        <taxon>Eurotiomycetidae</taxon>
        <taxon>Eurotiales</taxon>
        <taxon>Aspergillaceae</taxon>
        <taxon>Aspergillus</taxon>
        <taxon>Aspergillus subgen. Circumdati</taxon>
    </lineage>
</organism>
<dbReference type="Pfam" id="PF02537">
    <property type="entry name" value="CRCB"/>
    <property type="match status" value="2"/>
</dbReference>
<evidence type="ECO:0000256" key="2">
    <source>
        <dbReference type="ARBA" id="ARBA00004651"/>
    </source>
</evidence>
<evidence type="ECO:0000256" key="8">
    <source>
        <dbReference type="ARBA" id="ARBA00035585"/>
    </source>
</evidence>
<dbReference type="EMBL" id="BRPB01000215">
    <property type="protein sequence ID" value="GLA56044.1"/>
    <property type="molecule type" value="Genomic_DNA"/>
</dbReference>
<dbReference type="PANTHER" id="PTHR28259:SF1">
    <property type="entry name" value="FLUORIDE EXPORT PROTEIN 1-RELATED"/>
    <property type="match status" value="1"/>
</dbReference>
<evidence type="ECO:0000256" key="9">
    <source>
        <dbReference type="SAM" id="MobiDB-lite"/>
    </source>
</evidence>
<evidence type="ECO:0000313" key="11">
    <source>
        <dbReference type="EMBL" id="GLA56044.1"/>
    </source>
</evidence>
<gene>
    <name evidence="11" type="ORF">AnigIFM63604_004102</name>
</gene>
<evidence type="ECO:0000256" key="4">
    <source>
        <dbReference type="ARBA" id="ARBA00022692"/>
    </source>
</evidence>
<keyword evidence="6 10" id="KW-0472">Membrane</keyword>
<feature type="compositionally biased region" description="Basic and acidic residues" evidence="9">
    <location>
        <begin position="59"/>
        <end position="72"/>
    </location>
</feature>
<feature type="transmembrane region" description="Helical" evidence="10">
    <location>
        <begin position="361"/>
        <end position="381"/>
    </location>
</feature>
<feature type="compositionally biased region" description="Polar residues" evidence="9">
    <location>
        <begin position="41"/>
        <end position="57"/>
    </location>
</feature>
<feature type="transmembrane region" description="Helical" evidence="10">
    <location>
        <begin position="80"/>
        <end position="103"/>
    </location>
</feature>
<evidence type="ECO:0000256" key="3">
    <source>
        <dbReference type="ARBA" id="ARBA00022475"/>
    </source>
</evidence>
<feature type="region of interest" description="Disordered" evidence="9">
    <location>
        <begin position="41"/>
        <end position="74"/>
    </location>
</feature>
<keyword evidence="5 10" id="KW-1133">Transmembrane helix</keyword>
<dbReference type="GO" id="GO:1903425">
    <property type="term" value="F:fluoride transmembrane transporter activity"/>
    <property type="evidence" value="ECO:0007669"/>
    <property type="project" value="TreeGrafter"/>
</dbReference>
<dbReference type="GO" id="GO:0005886">
    <property type="term" value="C:plasma membrane"/>
    <property type="evidence" value="ECO:0007669"/>
    <property type="project" value="UniProtKB-SubCell"/>
</dbReference>
<evidence type="ECO:0000256" key="7">
    <source>
        <dbReference type="ARBA" id="ARBA00035120"/>
    </source>
</evidence>
<evidence type="ECO:0000256" key="6">
    <source>
        <dbReference type="ARBA" id="ARBA00023136"/>
    </source>
</evidence>
<protein>
    <submittedName>
        <fullName evidence="11">Uncharacterized protein</fullName>
    </submittedName>
</protein>
<reference evidence="11" key="1">
    <citation type="submission" date="2022-07" db="EMBL/GenBank/DDBJ databases">
        <title>Taxonomy of Aspergillus series Nigri: significant species reduction supported by multi-species coalescent approaches.</title>
        <authorList>
            <person name="Bian C."/>
            <person name="Kusuya Y."/>
            <person name="Sklenar F."/>
            <person name="D'hooge E."/>
            <person name="Yaguchi T."/>
            <person name="Takahashi H."/>
            <person name="Hubka V."/>
        </authorList>
    </citation>
    <scope>NUCLEOTIDE SEQUENCE</scope>
    <source>
        <strain evidence="11">IFM 63604</strain>
    </source>
</reference>
<comment type="function">
    <text evidence="1">Fluoride channel required for the rapid expulsion of cytoplasmic fluoride.</text>
</comment>
<feature type="compositionally biased region" description="Polar residues" evidence="9">
    <location>
        <begin position="7"/>
        <end position="17"/>
    </location>
</feature>
<comment type="catalytic activity">
    <reaction evidence="8">
        <text>fluoride(in) = fluoride(out)</text>
        <dbReference type="Rhea" id="RHEA:76159"/>
        <dbReference type="ChEBI" id="CHEBI:17051"/>
    </reaction>
    <physiologicalReaction direction="left-to-right" evidence="8">
        <dbReference type="Rhea" id="RHEA:76160"/>
    </physiologicalReaction>
</comment>
<dbReference type="InterPro" id="IPR003691">
    <property type="entry name" value="FluC"/>
</dbReference>
<evidence type="ECO:0000256" key="5">
    <source>
        <dbReference type="ARBA" id="ARBA00022989"/>
    </source>
</evidence>
<feature type="transmembrane region" description="Helical" evidence="10">
    <location>
        <begin position="115"/>
        <end position="133"/>
    </location>
</feature>
<feature type="transmembrane region" description="Helical" evidence="10">
    <location>
        <begin position="232"/>
        <end position="264"/>
    </location>
</feature>
<feature type="transmembrane region" description="Helical" evidence="10">
    <location>
        <begin position="170"/>
        <end position="192"/>
    </location>
</feature>
<keyword evidence="4 10" id="KW-0812">Transmembrane</keyword>
<evidence type="ECO:0000313" key="12">
    <source>
        <dbReference type="Proteomes" id="UP001144191"/>
    </source>
</evidence>
<accession>A0A9W6ACZ2</accession>
<dbReference type="AlphaFoldDB" id="A0A9W6ACZ2"/>